<keyword evidence="6" id="KW-0472">Membrane</keyword>
<dbReference type="GO" id="GO:0016020">
    <property type="term" value="C:membrane"/>
    <property type="evidence" value="ECO:0007669"/>
    <property type="project" value="TreeGrafter"/>
</dbReference>
<keyword evidence="6" id="KW-1133">Transmembrane helix</keyword>
<feature type="active site" description="Proton acceptor" evidence="3">
    <location>
        <position position="212"/>
    </location>
</feature>
<evidence type="ECO:0000256" key="1">
    <source>
        <dbReference type="ARBA" id="ARBA00009283"/>
    </source>
</evidence>
<keyword evidence="4" id="KW-0547">Nucleotide-binding</keyword>
<dbReference type="PANTHER" id="PTHR11782:SF3">
    <property type="entry name" value="APYRASE 6-RELATED"/>
    <property type="match status" value="1"/>
</dbReference>
<evidence type="ECO:0000256" key="5">
    <source>
        <dbReference type="SAM" id="MobiDB-lite"/>
    </source>
</evidence>
<dbReference type="AlphaFoldDB" id="A0A1D1XI53"/>
<evidence type="ECO:0000256" key="4">
    <source>
        <dbReference type="PIRSR" id="PIRSR600407-2"/>
    </source>
</evidence>
<dbReference type="Gene3D" id="3.30.420.150">
    <property type="entry name" value="Exopolyphosphatase. Domain 2"/>
    <property type="match status" value="1"/>
</dbReference>
<organism evidence="7">
    <name type="scientific">Anthurium amnicola</name>
    <dbReference type="NCBI Taxonomy" id="1678845"/>
    <lineage>
        <taxon>Eukaryota</taxon>
        <taxon>Viridiplantae</taxon>
        <taxon>Streptophyta</taxon>
        <taxon>Embryophyta</taxon>
        <taxon>Tracheophyta</taxon>
        <taxon>Spermatophyta</taxon>
        <taxon>Magnoliopsida</taxon>
        <taxon>Liliopsida</taxon>
        <taxon>Araceae</taxon>
        <taxon>Pothoideae</taxon>
        <taxon>Potheae</taxon>
        <taxon>Anthurium</taxon>
    </lineage>
</organism>
<dbReference type="Pfam" id="PF01150">
    <property type="entry name" value="GDA1_CD39"/>
    <property type="match status" value="1"/>
</dbReference>
<dbReference type="Gene3D" id="3.30.420.40">
    <property type="match status" value="1"/>
</dbReference>
<keyword evidence="6" id="KW-0812">Transmembrane</keyword>
<dbReference type="EMBL" id="GDJX01025869">
    <property type="protein sequence ID" value="JAT42067.1"/>
    <property type="molecule type" value="Transcribed_RNA"/>
</dbReference>
<proteinExistence type="inferred from homology"/>
<sequence>MRRSNARSPAAPDPPSSATTAQMGAPAFHFRPPPPSTFSFLSRIGAASGSPNKQPRGGFCVPIIAGAAAATFLFLFLWSQSPAGDRRFGIVIDGGSTGTRIHVFAYVVGRGGAPVLDLGAASTMRASPGLSAYADEPERAGESLAELLEFGRRRVPRSQWGETEVRLMATAGLRLLETRVQEMILESCRKVLKVSGFQFQSDWASVISGADEGIYAWVSANYAIGTLGGDPQHTTGIIELGGASAQVTFVSSEPLPPEFSHVLQFGKTTYNLYSHSFLHFGQNVAHESLRALLRSGELKSDALTPAVKSYIDPCTPRGYSGAMGSVKPFIGVLTADGADPNIYTAGNFSECRSAALMLLQRGKVNPVVYADNCVYRHCRLGSTFVPALQGKFLATENFFFTSKFFGLGSTALLSDFVMAGERFCGEDWTNLKRKYHYLGEDDLLRYCFSSSYIVALLHDSLGVALDEKRIVFSNQVSSVPLDWALGAFVMHKMAGLNAEHRDWTAGVIGGDSSALILLFVISAALILMAWSMSRWRKPQLKTIYDLEKGRYLVTRVTR</sequence>
<evidence type="ECO:0000256" key="2">
    <source>
        <dbReference type="ARBA" id="ARBA00022801"/>
    </source>
</evidence>
<keyword evidence="4" id="KW-0067">ATP-binding</keyword>
<reference evidence="7" key="1">
    <citation type="submission" date="2015-07" db="EMBL/GenBank/DDBJ databases">
        <title>Transcriptome Assembly of Anthurium amnicola.</title>
        <authorList>
            <person name="Suzuki J."/>
        </authorList>
    </citation>
    <scope>NUCLEOTIDE SEQUENCE</scope>
</reference>
<dbReference type="GO" id="GO:0017110">
    <property type="term" value="F:nucleoside diphosphate phosphatase activity"/>
    <property type="evidence" value="ECO:0007669"/>
    <property type="project" value="TreeGrafter"/>
</dbReference>
<keyword evidence="2 7" id="KW-0378">Hydrolase</keyword>
<dbReference type="GO" id="GO:0009134">
    <property type="term" value="P:nucleoside diphosphate catabolic process"/>
    <property type="evidence" value="ECO:0007669"/>
    <property type="project" value="TreeGrafter"/>
</dbReference>
<dbReference type="GO" id="GO:0005524">
    <property type="term" value="F:ATP binding"/>
    <property type="evidence" value="ECO:0007669"/>
    <property type="project" value="UniProtKB-KW"/>
</dbReference>
<feature type="compositionally biased region" description="Low complexity" evidence="5">
    <location>
        <begin position="1"/>
        <end position="10"/>
    </location>
</feature>
<evidence type="ECO:0000256" key="3">
    <source>
        <dbReference type="PIRSR" id="PIRSR600407-1"/>
    </source>
</evidence>
<feature type="transmembrane region" description="Helical" evidence="6">
    <location>
        <begin position="514"/>
        <end position="532"/>
    </location>
</feature>
<protein>
    <submittedName>
        <fullName evidence="7">Ectonucleoside triphosphate diphosphohydrolase 1</fullName>
    </submittedName>
</protein>
<feature type="region of interest" description="Disordered" evidence="5">
    <location>
        <begin position="1"/>
        <end position="28"/>
    </location>
</feature>
<gene>
    <name evidence="7" type="primary">ENTPD1_1</name>
    <name evidence="7" type="ORF">g.66353</name>
</gene>
<evidence type="ECO:0000313" key="7">
    <source>
        <dbReference type="EMBL" id="JAT42067.1"/>
    </source>
</evidence>
<dbReference type="InterPro" id="IPR000407">
    <property type="entry name" value="GDA1_CD39_NTPase"/>
</dbReference>
<dbReference type="PANTHER" id="PTHR11782">
    <property type="entry name" value="ADENOSINE/GUANOSINE DIPHOSPHATASE"/>
    <property type="match status" value="1"/>
</dbReference>
<comment type="similarity">
    <text evidence="1">Belongs to the GDA1/CD39 NTPase family.</text>
</comment>
<feature type="transmembrane region" description="Helical" evidence="6">
    <location>
        <begin position="59"/>
        <end position="78"/>
    </location>
</feature>
<name>A0A1D1XI53_9ARAE</name>
<accession>A0A1D1XI53</accession>
<evidence type="ECO:0000256" key="6">
    <source>
        <dbReference type="SAM" id="Phobius"/>
    </source>
</evidence>
<feature type="binding site" evidence="4">
    <location>
        <begin position="242"/>
        <end position="246"/>
    </location>
    <ligand>
        <name>ATP</name>
        <dbReference type="ChEBI" id="CHEBI:30616"/>
    </ligand>
</feature>